<sequence>MSDQSIFITLLTIELVIPHAQSLKEKRSEVRGLKDRISNKFNASVAEVGFKDKWQRAVLAVCLVGSDKRQLELNTARIRTLCEETADIEIAAIVQEWL</sequence>
<evidence type="ECO:0000313" key="1">
    <source>
        <dbReference type="EMBL" id="PSW06135.1"/>
    </source>
</evidence>
<dbReference type="OrthoDB" id="9809023at2"/>
<dbReference type="SUPFAM" id="SSF103007">
    <property type="entry name" value="Hypothetical protein TT1725"/>
    <property type="match status" value="1"/>
</dbReference>
<dbReference type="PANTHER" id="PTHR36441">
    <property type="entry name" value="HYPOTHETICAL CYTOSOLIC PROTEIN"/>
    <property type="match status" value="1"/>
</dbReference>
<dbReference type="Pfam" id="PF04456">
    <property type="entry name" value="DUF503"/>
    <property type="match status" value="1"/>
</dbReference>
<keyword evidence="2" id="KW-1185">Reference proteome</keyword>
<protein>
    <submittedName>
        <fullName evidence="1">DUF503 domain-containing protein</fullName>
    </submittedName>
</protein>
<accession>A0A2T3N1N0</accession>
<gene>
    <name evidence="1" type="ORF">C9I89_06395</name>
</gene>
<reference evidence="1 2" key="1">
    <citation type="submission" date="2018-03" db="EMBL/GenBank/DDBJ databases">
        <title>Whole genome sequencing of Histamine producing bacteria.</title>
        <authorList>
            <person name="Butler K."/>
        </authorList>
    </citation>
    <scope>NUCLEOTIDE SEQUENCE [LARGE SCALE GENOMIC DNA]</scope>
    <source>
        <strain evidence="1 2">DSM 16190</strain>
    </source>
</reference>
<dbReference type="AlphaFoldDB" id="A0A2T3N1N0"/>
<dbReference type="RefSeq" id="WP_107282515.1">
    <property type="nucleotide sequence ID" value="NZ_PYMC01000003.1"/>
</dbReference>
<evidence type="ECO:0000313" key="2">
    <source>
        <dbReference type="Proteomes" id="UP000240904"/>
    </source>
</evidence>
<proteinExistence type="predicted"/>
<dbReference type="InterPro" id="IPR007546">
    <property type="entry name" value="DUF503"/>
</dbReference>
<dbReference type="Proteomes" id="UP000240904">
    <property type="component" value="Unassembled WGS sequence"/>
</dbReference>
<dbReference type="PANTHER" id="PTHR36441:SF1">
    <property type="entry name" value="DUF503 DOMAIN-CONTAINING PROTEIN"/>
    <property type="match status" value="1"/>
</dbReference>
<dbReference type="InterPro" id="IPR036746">
    <property type="entry name" value="TT1725-like_sf"/>
</dbReference>
<dbReference type="EMBL" id="PYMC01000003">
    <property type="protein sequence ID" value="PSW06135.1"/>
    <property type="molecule type" value="Genomic_DNA"/>
</dbReference>
<comment type="caution">
    <text evidence="1">The sequence shown here is derived from an EMBL/GenBank/DDBJ whole genome shotgun (WGS) entry which is preliminary data.</text>
</comment>
<name>A0A2T3N1N0_9GAMM</name>
<dbReference type="Gene3D" id="3.30.70.1120">
    <property type="entry name" value="TT1725-like"/>
    <property type="match status" value="1"/>
</dbReference>
<organism evidence="1 2">
    <name type="scientific">Photobacterium lipolyticum</name>
    <dbReference type="NCBI Taxonomy" id="266810"/>
    <lineage>
        <taxon>Bacteria</taxon>
        <taxon>Pseudomonadati</taxon>
        <taxon>Pseudomonadota</taxon>
        <taxon>Gammaproteobacteria</taxon>
        <taxon>Vibrionales</taxon>
        <taxon>Vibrionaceae</taxon>
        <taxon>Photobacterium</taxon>
    </lineage>
</organism>